<dbReference type="Proteomes" id="UP000238164">
    <property type="component" value="Chromosome 1"/>
</dbReference>
<keyword evidence="1" id="KW-1133">Transmembrane helix</keyword>
<dbReference type="KEGG" id="mgg:MPLG2_0478"/>
<organism evidence="2 3">
    <name type="scientific">Micropruina glycogenica</name>
    <dbReference type="NCBI Taxonomy" id="75385"/>
    <lineage>
        <taxon>Bacteria</taxon>
        <taxon>Bacillati</taxon>
        <taxon>Actinomycetota</taxon>
        <taxon>Actinomycetes</taxon>
        <taxon>Propionibacteriales</taxon>
        <taxon>Nocardioidaceae</taxon>
        <taxon>Micropruina</taxon>
    </lineage>
</organism>
<reference evidence="2 3" key="1">
    <citation type="submission" date="2018-02" db="EMBL/GenBank/DDBJ databases">
        <authorList>
            <person name="Cohen D.B."/>
            <person name="Kent A.D."/>
        </authorList>
    </citation>
    <scope>NUCLEOTIDE SEQUENCE [LARGE SCALE GENOMIC DNA]</scope>
    <source>
        <strain evidence="2">1</strain>
    </source>
</reference>
<proteinExistence type="predicted"/>
<evidence type="ECO:0000313" key="2">
    <source>
        <dbReference type="EMBL" id="SPD85514.1"/>
    </source>
</evidence>
<dbReference type="InterPro" id="IPR022062">
    <property type="entry name" value="DUF3618"/>
</dbReference>
<dbReference type="EMBL" id="LT985188">
    <property type="protein sequence ID" value="SPD85514.1"/>
    <property type="molecule type" value="Genomic_DNA"/>
</dbReference>
<dbReference type="RefSeq" id="WP_105184730.1">
    <property type="nucleotide sequence ID" value="NZ_BAAAGO010000043.1"/>
</dbReference>
<keyword evidence="1" id="KW-0472">Membrane</keyword>
<dbReference type="AlphaFoldDB" id="A0A2N9JDQ7"/>
<feature type="transmembrane region" description="Helical" evidence="1">
    <location>
        <begin position="73"/>
        <end position="94"/>
    </location>
</feature>
<keyword evidence="3" id="KW-1185">Reference proteome</keyword>
<sequence length="100" mass="10753">MADTTRSKQDIEAEIAAARARLADNVADLVNQMHPKAIVQRGIDDARGFAATEFENAKAQVIDDRGQLRTDRVLLIGGAVAGVVTFVLLVRGILKGVRRG</sequence>
<accession>A0A2N9JDQ7</accession>
<keyword evidence="1" id="KW-0812">Transmembrane</keyword>
<evidence type="ECO:0000256" key="1">
    <source>
        <dbReference type="SAM" id="Phobius"/>
    </source>
</evidence>
<evidence type="ECO:0008006" key="4">
    <source>
        <dbReference type="Google" id="ProtNLM"/>
    </source>
</evidence>
<name>A0A2N9JDQ7_9ACTN</name>
<gene>
    <name evidence="2" type="ORF">MPLG2_0478</name>
</gene>
<protein>
    <recommendedName>
        <fullName evidence="4">DUF3618 domain-containing protein</fullName>
    </recommendedName>
</protein>
<evidence type="ECO:0000313" key="3">
    <source>
        <dbReference type="Proteomes" id="UP000238164"/>
    </source>
</evidence>
<dbReference type="Pfam" id="PF12277">
    <property type="entry name" value="DUF3618"/>
    <property type="match status" value="1"/>
</dbReference>
<dbReference type="OrthoDB" id="3728653at2"/>